<reference evidence="1" key="2">
    <citation type="submission" date="2023-04" db="EMBL/GenBank/DDBJ databases">
        <authorList>
            <person name="Bruccoleri R.E."/>
            <person name="Oakeley E.J."/>
            <person name="Faust A.-M."/>
            <person name="Dessus-Babus S."/>
            <person name="Altorfer M."/>
            <person name="Burckhardt D."/>
            <person name="Oertli M."/>
            <person name="Naumann U."/>
            <person name="Petersen F."/>
            <person name="Wong J."/>
        </authorList>
    </citation>
    <scope>NUCLEOTIDE SEQUENCE</scope>
    <source>
        <strain evidence="1">GSM-AAB239-AS_SAM_17_03QT</strain>
        <tissue evidence="1">Leaf</tissue>
    </source>
</reference>
<proteinExistence type="predicted"/>
<organism evidence="1 2">
    <name type="scientific">Iris pallida</name>
    <name type="common">Sweet iris</name>
    <dbReference type="NCBI Taxonomy" id="29817"/>
    <lineage>
        <taxon>Eukaryota</taxon>
        <taxon>Viridiplantae</taxon>
        <taxon>Streptophyta</taxon>
        <taxon>Embryophyta</taxon>
        <taxon>Tracheophyta</taxon>
        <taxon>Spermatophyta</taxon>
        <taxon>Magnoliopsida</taxon>
        <taxon>Liliopsida</taxon>
        <taxon>Asparagales</taxon>
        <taxon>Iridaceae</taxon>
        <taxon>Iridoideae</taxon>
        <taxon>Irideae</taxon>
        <taxon>Iris</taxon>
    </lineage>
</organism>
<gene>
    <name evidence="1" type="ORF">M6B38_268375</name>
</gene>
<comment type="caution">
    <text evidence="1">The sequence shown here is derived from an EMBL/GenBank/DDBJ whole genome shotgun (WGS) entry which is preliminary data.</text>
</comment>
<evidence type="ECO:0000313" key="2">
    <source>
        <dbReference type="Proteomes" id="UP001140949"/>
    </source>
</evidence>
<keyword evidence="2" id="KW-1185">Reference proteome</keyword>
<dbReference type="Proteomes" id="UP001140949">
    <property type="component" value="Unassembled WGS sequence"/>
</dbReference>
<name>A0AAX6IBD6_IRIPA</name>
<evidence type="ECO:0000313" key="1">
    <source>
        <dbReference type="EMBL" id="KAJ6849715.1"/>
    </source>
</evidence>
<accession>A0AAX6IBD6</accession>
<dbReference type="AlphaFoldDB" id="A0AAX6IBD6"/>
<sequence length="60" mass="7042">MTTTQLLCLVSRDIDFLLVIQFAPYCVISYQGLVNYQNQVDRYRLGQQFNDPVYCDCDLK</sequence>
<dbReference type="EMBL" id="JANAVB010003400">
    <property type="protein sequence ID" value="KAJ6849715.1"/>
    <property type="molecule type" value="Genomic_DNA"/>
</dbReference>
<reference evidence="1" key="1">
    <citation type="journal article" date="2023" name="GigaByte">
        <title>Genome assembly of the bearded iris, Iris pallida Lam.</title>
        <authorList>
            <person name="Bruccoleri R.E."/>
            <person name="Oakeley E.J."/>
            <person name="Faust A.M.E."/>
            <person name="Altorfer M."/>
            <person name="Dessus-Babus S."/>
            <person name="Burckhardt D."/>
            <person name="Oertli M."/>
            <person name="Naumann U."/>
            <person name="Petersen F."/>
            <person name="Wong J."/>
        </authorList>
    </citation>
    <scope>NUCLEOTIDE SEQUENCE</scope>
    <source>
        <strain evidence="1">GSM-AAB239-AS_SAM_17_03QT</strain>
    </source>
</reference>
<protein>
    <submittedName>
        <fullName evidence="1">Uncharacterized protein</fullName>
    </submittedName>
</protein>